<reference evidence="1 2" key="1">
    <citation type="journal article" date="2019" name="Nat. Ecol. Evol.">
        <title>Megaphylogeny resolves global patterns of mushroom evolution.</title>
        <authorList>
            <person name="Varga T."/>
            <person name="Krizsan K."/>
            <person name="Foldi C."/>
            <person name="Dima B."/>
            <person name="Sanchez-Garcia M."/>
            <person name="Sanchez-Ramirez S."/>
            <person name="Szollosi G.J."/>
            <person name="Szarkandi J.G."/>
            <person name="Papp V."/>
            <person name="Albert L."/>
            <person name="Andreopoulos W."/>
            <person name="Angelini C."/>
            <person name="Antonin V."/>
            <person name="Barry K.W."/>
            <person name="Bougher N.L."/>
            <person name="Buchanan P."/>
            <person name="Buyck B."/>
            <person name="Bense V."/>
            <person name="Catcheside P."/>
            <person name="Chovatia M."/>
            <person name="Cooper J."/>
            <person name="Damon W."/>
            <person name="Desjardin D."/>
            <person name="Finy P."/>
            <person name="Geml J."/>
            <person name="Haridas S."/>
            <person name="Hughes K."/>
            <person name="Justo A."/>
            <person name="Karasinski D."/>
            <person name="Kautmanova I."/>
            <person name="Kiss B."/>
            <person name="Kocsube S."/>
            <person name="Kotiranta H."/>
            <person name="LaButti K.M."/>
            <person name="Lechner B.E."/>
            <person name="Liimatainen K."/>
            <person name="Lipzen A."/>
            <person name="Lukacs Z."/>
            <person name="Mihaltcheva S."/>
            <person name="Morgado L.N."/>
            <person name="Niskanen T."/>
            <person name="Noordeloos M.E."/>
            <person name="Ohm R.A."/>
            <person name="Ortiz-Santana B."/>
            <person name="Ovrebo C."/>
            <person name="Racz N."/>
            <person name="Riley R."/>
            <person name="Savchenko A."/>
            <person name="Shiryaev A."/>
            <person name="Soop K."/>
            <person name="Spirin V."/>
            <person name="Szebenyi C."/>
            <person name="Tomsovsky M."/>
            <person name="Tulloss R.E."/>
            <person name="Uehling J."/>
            <person name="Grigoriev I.V."/>
            <person name="Vagvolgyi C."/>
            <person name="Papp T."/>
            <person name="Martin F.M."/>
            <person name="Miettinen O."/>
            <person name="Hibbett D.S."/>
            <person name="Nagy L.G."/>
        </authorList>
    </citation>
    <scope>NUCLEOTIDE SEQUENCE [LARGE SCALE GENOMIC DNA]</scope>
    <source>
        <strain evidence="1 2">CBS 962.96</strain>
    </source>
</reference>
<dbReference type="Proteomes" id="UP000297245">
    <property type="component" value="Unassembled WGS sequence"/>
</dbReference>
<dbReference type="InterPro" id="IPR012597">
    <property type="entry name" value="Pheromone"/>
</dbReference>
<name>A0A4S8L6S9_DENBC</name>
<dbReference type="OrthoDB" id="2867931at2759"/>
<dbReference type="EMBL" id="ML179638">
    <property type="protein sequence ID" value="THU83828.1"/>
    <property type="molecule type" value="Genomic_DNA"/>
</dbReference>
<evidence type="ECO:0000313" key="1">
    <source>
        <dbReference type="EMBL" id="THU83828.1"/>
    </source>
</evidence>
<dbReference type="GO" id="GO:0016020">
    <property type="term" value="C:membrane"/>
    <property type="evidence" value="ECO:0007669"/>
    <property type="project" value="InterPro"/>
</dbReference>
<proteinExistence type="predicted"/>
<organism evidence="1 2">
    <name type="scientific">Dendrothele bispora (strain CBS 962.96)</name>
    <dbReference type="NCBI Taxonomy" id="1314807"/>
    <lineage>
        <taxon>Eukaryota</taxon>
        <taxon>Fungi</taxon>
        <taxon>Dikarya</taxon>
        <taxon>Basidiomycota</taxon>
        <taxon>Agaricomycotina</taxon>
        <taxon>Agaricomycetes</taxon>
        <taxon>Agaricomycetidae</taxon>
        <taxon>Agaricales</taxon>
        <taxon>Agaricales incertae sedis</taxon>
        <taxon>Dendrothele</taxon>
    </lineage>
</organism>
<dbReference type="AlphaFoldDB" id="A0A4S8L6S9"/>
<evidence type="ECO:0000313" key="2">
    <source>
        <dbReference type="Proteomes" id="UP000297245"/>
    </source>
</evidence>
<evidence type="ECO:0008006" key="3">
    <source>
        <dbReference type="Google" id="ProtNLM"/>
    </source>
</evidence>
<accession>A0A4S8L6S9</accession>
<keyword evidence="2" id="KW-1185">Reference proteome</keyword>
<dbReference type="Pfam" id="PF08015">
    <property type="entry name" value="Pheromone"/>
    <property type="match status" value="1"/>
</dbReference>
<gene>
    <name evidence="1" type="ORF">K435DRAFT_784036</name>
</gene>
<dbReference type="GO" id="GO:0000772">
    <property type="term" value="F:mating pheromone activity"/>
    <property type="evidence" value="ECO:0007669"/>
    <property type="project" value="InterPro"/>
</dbReference>
<sequence length="60" mass="6328">MDSFTTLGDALFEPDLSSTTTQFESETLLPNSAASVSDDEMLELADADSKLGYGGYCVVA</sequence>
<protein>
    <recommendedName>
        <fullName evidence="3">Pheromone</fullName>
    </recommendedName>
</protein>